<dbReference type="PROSITE" id="PS50949">
    <property type="entry name" value="HTH_GNTR"/>
    <property type="match status" value="1"/>
</dbReference>
<dbReference type="GO" id="GO:0008483">
    <property type="term" value="F:transaminase activity"/>
    <property type="evidence" value="ECO:0007669"/>
    <property type="project" value="UniProtKB-KW"/>
</dbReference>
<reference evidence="9 10" key="1">
    <citation type="submission" date="2018-08" db="EMBL/GenBank/DDBJ databases">
        <title>Paenibacillus sp. M4BSY-1, whole genome shotgun sequence.</title>
        <authorList>
            <person name="Tuo L."/>
        </authorList>
    </citation>
    <scope>NUCLEOTIDE SEQUENCE [LARGE SCALE GENOMIC DNA]</scope>
    <source>
        <strain evidence="9 10">M4BSY-1</strain>
    </source>
</reference>
<protein>
    <submittedName>
        <fullName evidence="9">PLP-dependent aminotransferase family protein</fullName>
    </submittedName>
</protein>
<dbReference type="RefSeq" id="WP_116047737.1">
    <property type="nucleotide sequence ID" value="NZ_QUBQ01000003.1"/>
</dbReference>
<comment type="cofactor">
    <cofactor evidence="1">
        <name>pyridoxal 5'-phosphate</name>
        <dbReference type="ChEBI" id="CHEBI:597326"/>
    </cofactor>
</comment>
<keyword evidence="7" id="KW-0804">Transcription</keyword>
<dbReference type="GO" id="GO:0003677">
    <property type="term" value="F:DNA binding"/>
    <property type="evidence" value="ECO:0007669"/>
    <property type="project" value="UniProtKB-KW"/>
</dbReference>
<dbReference type="AlphaFoldDB" id="A0A371PEV0"/>
<proteinExistence type="inferred from homology"/>
<dbReference type="Pfam" id="PF00155">
    <property type="entry name" value="Aminotran_1_2"/>
    <property type="match status" value="1"/>
</dbReference>
<name>A0A371PEV0_9BACL</name>
<evidence type="ECO:0000256" key="3">
    <source>
        <dbReference type="ARBA" id="ARBA00022576"/>
    </source>
</evidence>
<accession>A0A371PEV0</accession>
<dbReference type="InterPro" id="IPR051446">
    <property type="entry name" value="HTH_trans_reg/aminotransferase"/>
</dbReference>
<comment type="similarity">
    <text evidence="2">In the C-terminal section; belongs to the class-I pyridoxal-phosphate-dependent aminotransferase family.</text>
</comment>
<keyword evidence="4" id="KW-0663">Pyridoxal phosphate</keyword>
<evidence type="ECO:0000313" key="10">
    <source>
        <dbReference type="Proteomes" id="UP000261905"/>
    </source>
</evidence>
<keyword evidence="10" id="KW-1185">Reference proteome</keyword>
<dbReference type="Gene3D" id="3.40.640.10">
    <property type="entry name" value="Type I PLP-dependent aspartate aminotransferase-like (Major domain)"/>
    <property type="match status" value="1"/>
</dbReference>
<dbReference type="CDD" id="cd00609">
    <property type="entry name" value="AAT_like"/>
    <property type="match status" value="1"/>
</dbReference>
<feature type="domain" description="HTH gntR-type" evidence="8">
    <location>
        <begin position="12"/>
        <end position="80"/>
    </location>
</feature>
<dbReference type="InterPro" id="IPR015424">
    <property type="entry name" value="PyrdxlP-dep_Trfase"/>
</dbReference>
<dbReference type="OrthoDB" id="9808770at2"/>
<dbReference type="InterPro" id="IPR015421">
    <property type="entry name" value="PyrdxlP-dep_Trfase_major"/>
</dbReference>
<dbReference type="GO" id="GO:0030170">
    <property type="term" value="F:pyridoxal phosphate binding"/>
    <property type="evidence" value="ECO:0007669"/>
    <property type="project" value="InterPro"/>
</dbReference>
<evidence type="ECO:0000256" key="4">
    <source>
        <dbReference type="ARBA" id="ARBA00022898"/>
    </source>
</evidence>
<sequence>MIEIVISDQTDQPQYMQLYSQLRDHIRNGIIRNGTKLPSVRALQAQLNCSKTPIETAYQMLVVEGYAVSKPRSGLYAVAPHVASPLDRLAHPESESLRSDSLPLRDTPAPPYPITIDFDPAAVDKEAFPVRTWKKVLHDTLESKVASYCGYGDLKGEYELRSVLADYVRQARGVECTPDQIVISVGIASSIRLLTALLDSISSIAIEEPGFRKVREQLLHEGLKVVPVPVGDLGISVELVKKSGAEAVYVTPSHQYPTGSIMPYAERERLLEWANATASYIIEDDYDGEFRYQGRPIPSLQSLDRHGRVIYIGTFSKAFTPALRMNYMVLPRQLSSRLESFRHLMLIPSRIDQMAMKSFIEQGHWYRHIRRMRKVYRRKHHHLIELLSQNFGDKVTITGHSAGLHIGVEVRTGHSAAELLERAAKAGVRVYDFGHLWMTNGPHERANPNVYFGFAGINEKEMEQGIKLLHEAWKGI</sequence>
<dbReference type="InterPro" id="IPR000524">
    <property type="entry name" value="Tscrpt_reg_HTH_GntR"/>
</dbReference>
<evidence type="ECO:0000313" key="9">
    <source>
        <dbReference type="EMBL" id="REK74429.1"/>
    </source>
</evidence>
<comment type="caution">
    <text evidence="9">The sequence shown here is derived from an EMBL/GenBank/DDBJ whole genome shotgun (WGS) entry which is preliminary data.</text>
</comment>
<dbReference type="Gene3D" id="1.10.10.10">
    <property type="entry name" value="Winged helix-like DNA-binding domain superfamily/Winged helix DNA-binding domain"/>
    <property type="match status" value="1"/>
</dbReference>
<dbReference type="Pfam" id="PF00392">
    <property type="entry name" value="GntR"/>
    <property type="match status" value="1"/>
</dbReference>
<dbReference type="SUPFAM" id="SSF46785">
    <property type="entry name" value="Winged helix' DNA-binding domain"/>
    <property type="match status" value="1"/>
</dbReference>
<organism evidence="9 10">
    <name type="scientific">Paenibacillus paeoniae</name>
    <dbReference type="NCBI Taxonomy" id="2292705"/>
    <lineage>
        <taxon>Bacteria</taxon>
        <taxon>Bacillati</taxon>
        <taxon>Bacillota</taxon>
        <taxon>Bacilli</taxon>
        <taxon>Bacillales</taxon>
        <taxon>Paenibacillaceae</taxon>
        <taxon>Paenibacillus</taxon>
    </lineage>
</organism>
<gene>
    <name evidence="9" type="ORF">DX130_18120</name>
</gene>
<dbReference type="SUPFAM" id="SSF53383">
    <property type="entry name" value="PLP-dependent transferases"/>
    <property type="match status" value="1"/>
</dbReference>
<evidence type="ECO:0000256" key="2">
    <source>
        <dbReference type="ARBA" id="ARBA00005384"/>
    </source>
</evidence>
<keyword evidence="6" id="KW-0238">DNA-binding</keyword>
<dbReference type="InterPro" id="IPR036388">
    <property type="entry name" value="WH-like_DNA-bd_sf"/>
</dbReference>
<evidence type="ECO:0000259" key="8">
    <source>
        <dbReference type="PROSITE" id="PS50949"/>
    </source>
</evidence>
<dbReference type="InterPro" id="IPR036390">
    <property type="entry name" value="WH_DNA-bd_sf"/>
</dbReference>
<dbReference type="Proteomes" id="UP000261905">
    <property type="component" value="Unassembled WGS sequence"/>
</dbReference>
<dbReference type="GO" id="GO:0003700">
    <property type="term" value="F:DNA-binding transcription factor activity"/>
    <property type="evidence" value="ECO:0007669"/>
    <property type="project" value="InterPro"/>
</dbReference>
<evidence type="ECO:0000256" key="5">
    <source>
        <dbReference type="ARBA" id="ARBA00023015"/>
    </source>
</evidence>
<keyword evidence="5" id="KW-0805">Transcription regulation</keyword>
<evidence type="ECO:0000256" key="7">
    <source>
        <dbReference type="ARBA" id="ARBA00023163"/>
    </source>
</evidence>
<dbReference type="InterPro" id="IPR004839">
    <property type="entry name" value="Aminotransferase_I/II_large"/>
</dbReference>
<dbReference type="PANTHER" id="PTHR46577:SF1">
    <property type="entry name" value="HTH-TYPE TRANSCRIPTIONAL REGULATORY PROTEIN GABR"/>
    <property type="match status" value="1"/>
</dbReference>
<dbReference type="SMART" id="SM00345">
    <property type="entry name" value="HTH_GNTR"/>
    <property type="match status" value="1"/>
</dbReference>
<dbReference type="PANTHER" id="PTHR46577">
    <property type="entry name" value="HTH-TYPE TRANSCRIPTIONAL REGULATORY PROTEIN GABR"/>
    <property type="match status" value="1"/>
</dbReference>
<evidence type="ECO:0000256" key="1">
    <source>
        <dbReference type="ARBA" id="ARBA00001933"/>
    </source>
</evidence>
<keyword evidence="9" id="KW-0808">Transferase</keyword>
<keyword evidence="3 9" id="KW-0032">Aminotransferase</keyword>
<dbReference type="CDD" id="cd07377">
    <property type="entry name" value="WHTH_GntR"/>
    <property type="match status" value="1"/>
</dbReference>
<evidence type="ECO:0000256" key="6">
    <source>
        <dbReference type="ARBA" id="ARBA00023125"/>
    </source>
</evidence>
<dbReference type="EMBL" id="QUBQ01000003">
    <property type="protein sequence ID" value="REK74429.1"/>
    <property type="molecule type" value="Genomic_DNA"/>
</dbReference>